<evidence type="ECO:0000313" key="2">
    <source>
        <dbReference type="EMBL" id="KAG2621531.1"/>
    </source>
</evidence>
<dbReference type="AlphaFoldDB" id="A0A8T0UBU5"/>
<sequence length="99" mass="10896">MSVLYSWAGTMEVLGWAGSSGDNKQTDPARVHTRPPRRRPFLLPRPPLPPCSRGSPSATVRAGRRSHAGTVHLPPPLRRRPHRLILPVATARPTRSLAQ</sequence>
<evidence type="ECO:0000313" key="3">
    <source>
        <dbReference type="Proteomes" id="UP000823388"/>
    </source>
</evidence>
<reference evidence="2" key="1">
    <citation type="submission" date="2020-05" db="EMBL/GenBank/DDBJ databases">
        <title>WGS assembly of Panicum virgatum.</title>
        <authorList>
            <person name="Lovell J.T."/>
            <person name="Jenkins J."/>
            <person name="Shu S."/>
            <person name="Juenger T.E."/>
            <person name="Schmutz J."/>
        </authorList>
    </citation>
    <scope>NUCLEOTIDE SEQUENCE</scope>
    <source>
        <strain evidence="2">AP13</strain>
    </source>
</reference>
<gene>
    <name evidence="2" type="ORF">PVAP13_3NG318864</name>
</gene>
<comment type="caution">
    <text evidence="2">The sequence shown here is derived from an EMBL/GenBank/DDBJ whole genome shotgun (WGS) entry which is preliminary data.</text>
</comment>
<proteinExistence type="predicted"/>
<dbReference type="EMBL" id="CM029042">
    <property type="protein sequence ID" value="KAG2621531.1"/>
    <property type="molecule type" value="Genomic_DNA"/>
</dbReference>
<feature type="region of interest" description="Disordered" evidence="1">
    <location>
        <begin position="16"/>
        <end position="99"/>
    </location>
</feature>
<keyword evidence="3" id="KW-1185">Reference proteome</keyword>
<protein>
    <submittedName>
        <fullName evidence="2">Uncharacterized protein</fullName>
    </submittedName>
</protein>
<feature type="compositionally biased region" description="Basic residues" evidence="1">
    <location>
        <begin position="31"/>
        <end position="40"/>
    </location>
</feature>
<evidence type="ECO:0000256" key="1">
    <source>
        <dbReference type="SAM" id="MobiDB-lite"/>
    </source>
</evidence>
<name>A0A8T0UBU5_PANVG</name>
<dbReference type="Proteomes" id="UP000823388">
    <property type="component" value="Chromosome 3N"/>
</dbReference>
<organism evidence="2 3">
    <name type="scientific">Panicum virgatum</name>
    <name type="common">Blackwell switchgrass</name>
    <dbReference type="NCBI Taxonomy" id="38727"/>
    <lineage>
        <taxon>Eukaryota</taxon>
        <taxon>Viridiplantae</taxon>
        <taxon>Streptophyta</taxon>
        <taxon>Embryophyta</taxon>
        <taxon>Tracheophyta</taxon>
        <taxon>Spermatophyta</taxon>
        <taxon>Magnoliopsida</taxon>
        <taxon>Liliopsida</taxon>
        <taxon>Poales</taxon>
        <taxon>Poaceae</taxon>
        <taxon>PACMAD clade</taxon>
        <taxon>Panicoideae</taxon>
        <taxon>Panicodae</taxon>
        <taxon>Paniceae</taxon>
        <taxon>Panicinae</taxon>
        <taxon>Panicum</taxon>
        <taxon>Panicum sect. Hiantes</taxon>
    </lineage>
</organism>
<accession>A0A8T0UBU5</accession>